<dbReference type="GO" id="GO:0010333">
    <property type="term" value="F:terpene synthase activity"/>
    <property type="evidence" value="ECO:0007669"/>
    <property type="project" value="InterPro"/>
</dbReference>
<reference evidence="5 6" key="1">
    <citation type="submission" date="2018-11" db="EMBL/GenBank/DDBJ databases">
        <title>Genome sequence and assembly of Colletotrichum spinosum.</title>
        <authorList>
            <person name="Gan P."/>
            <person name="Shirasu K."/>
        </authorList>
    </citation>
    <scope>NUCLEOTIDE SEQUENCE [LARGE SCALE GENOMIC DNA]</scope>
    <source>
        <strain evidence="5 6">CBS 515.97</strain>
    </source>
</reference>
<dbReference type="Pfam" id="PF19086">
    <property type="entry name" value="Terpene_syn_C_2"/>
    <property type="match status" value="1"/>
</dbReference>
<keyword evidence="4" id="KW-0479">Metal-binding</keyword>
<sequence>MADNKSAELARRLDGQVMFIPDLGAMMSHWPAGRNPHGAELQGMVDRLLEGASEEDKANVAEADPVLLASCFWPEATRERLQVLTLTVTWLGQLDDCLENLESEIFQKAHDFRAKVKRYIALYLQLSREPLEPATQRAIADFEPIAKLICREYDQDQRRQLKVSLCEYIDSTGHEIRCAQRGEVPLSRLYETMRKKTAGAGPLCALAEFATGMRLPAGVVLSNPYKLMAEAVCVMVGMTNDLLSLGKELRKGRVLSIVPVLLWNNEHDDLEGVVGHVVDKLKKAVRQFEVSETRLIQVYPSETEHIRQVAAAMKTTCTGNLTWSLASKRYRVGEPLADGSLRLELKAA</sequence>
<dbReference type="EC" id="4.2.3.-" evidence="4"/>
<comment type="cofactor">
    <cofactor evidence="1 4">
        <name>Mg(2+)</name>
        <dbReference type="ChEBI" id="CHEBI:18420"/>
    </cofactor>
</comment>
<dbReference type="InterPro" id="IPR034686">
    <property type="entry name" value="Terpene_cyclase-like_2"/>
</dbReference>
<name>A0A4R8QDS1_9PEZI</name>
<keyword evidence="3 4" id="KW-0460">Magnesium</keyword>
<dbReference type="Gene3D" id="1.10.600.10">
    <property type="entry name" value="Farnesyl Diphosphate Synthase"/>
    <property type="match status" value="1"/>
</dbReference>
<dbReference type="InterPro" id="IPR008949">
    <property type="entry name" value="Isoprenoid_synthase_dom_sf"/>
</dbReference>
<dbReference type="PANTHER" id="PTHR35201">
    <property type="entry name" value="TERPENE SYNTHASE"/>
    <property type="match status" value="1"/>
</dbReference>
<evidence type="ECO:0000313" key="5">
    <source>
        <dbReference type="EMBL" id="TDZ36917.1"/>
    </source>
</evidence>
<organism evidence="5 6">
    <name type="scientific">Colletotrichum spinosum</name>
    <dbReference type="NCBI Taxonomy" id="1347390"/>
    <lineage>
        <taxon>Eukaryota</taxon>
        <taxon>Fungi</taxon>
        <taxon>Dikarya</taxon>
        <taxon>Ascomycota</taxon>
        <taxon>Pezizomycotina</taxon>
        <taxon>Sordariomycetes</taxon>
        <taxon>Hypocreomycetidae</taxon>
        <taxon>Glomerellales</taxon>
        <taxon>Glomerellaceae</taxon>
        <taxon>Colletotrichum</taxon>
        <taxon>Colletotrichum orbiculare species complex</taxon>
    </lineage>
</organism>
<proteinExistence type="inferred from homology"/>
<evidence type="ECO:0000256" key="1">
    <source>
        <dbReference type="ARBA" id="ARBA00001946"/>
    </source>
</evidence>
<dbReference type="PANTHER" id="PTHR35201:SF4">
    <property type="entry name" value="BETA-PINACENE SYNTHASE-RELATED"/>
    <property type="match status" value="1"/>
</dbReference>
<keyword evidence="4" id="KW-0456">Lyase</keyword>
<dbReference type="AlphaFoldDB" id="A0A4R8QDS1"/>
<dbReference type="GO" id="GO:0008299">
    <property type="term" value="P:isoprenoid biosynthetic process"/>
    <property type="evidence" value="ECO:0007669"/>
    <property type="project" value="UniProtKB-ARBA"/>
</dbReference>
<evidence type="ECO:0000256" key="4">
    <source>
        <dbReference type="RuleBase" id="RU366034"/>
    </source>
</evidence>
<dbReference type="SFLD" id="SFLDG01020">
    <property type="entry name" value="Terpene_Cyclase_Like_2"/>
    <property type="match status" value="1"/>
</dbReference>
<comment type="similarity">
    <text evidence="2 4">Belongs to the terpene synthase family.</text>
</comment>
<evidence type="ECO:0000256" key="3">
    <source>
        <dbReference type="ARBA" id="ARBA00022842"/>
    </source>
</evidence>
<comment type="caution">
    <text evidence="5">The sequence shown here is derived from an EMBL/GenBank/DDBJ whole genome shotgun (WGS) entry which is preliminary data.</text>
</comment>
<evidence type="ECO:0000256" key="2">
    <source>
        <dbReference type="ARBA" id="ARBA00006333"/>
    </source>
</evidence>
<dbReference type="SFLD" id="SFLDS00005">
    <property type="entry name" value="Isoprenoid_Synthase_Type_I"/>
    <property type="match status" value="1"/>
</dbReference>
<dbReference type="GO" id="GO:0046872">
    <property type="term" value="F:metal ion binding"/>
    <property type="evidence" value="ECO:0007669"/>
    <property type="project" value="UniProtKB-KW"/>
</dbReference>
<evidence type="ECO:0000313" key="6">
    <source>
        <dbReference type="Proteomes" id="UP000295083"/>
    </source>
</evidence>
<dbReference type="Proteomes" id="UP000295083">
    <property type="component" value="Unassembled WGS sequence"/>
</dbReference>
<protein>
    <recommendedName>
        <fullName evidence="4">Terpene synthase</fullName>
        <ecNumber evidence="4">4.2.3.-</ecNumber>
    </recommendedName>
</protein>
<keyword evidence="6" id="KW-1185">Reference proteome</keyword>
<dbReference type="EMBL" id="QAPG01000028">
    <property type="protein sequence ID" value="TDZ36917.1"/>
    <property type="molecule type" value="Genomic_DNA"/>
</dbReference>
<gene>
    <name evidence="5" type="ORF">C8035_v006417</name>
</gene>
<accession>A0A4R8QDS1</accession>
<dbReference type="SUPFAM" id="SSF48576">
    <property type="entry name" value="Terpenoid synthases"/>
    <property type="match status" value="1"/>
</dbReference>